<dbReference type="eggNOG" id="COG1199">
    <property type="taxonomic scope" value="Bacteria"/>
</dbReference>
<dbReference type="SUPFAM" id="SSF52540">
    <property type="entry name" value="P-loop containing nucleoside triphosphate hydrolases"/>
    <property type="match status" value="1"/>
</dbReference>
<protein>
    <submittedName>
        <fullName evidence="6">Helicase c2</fullName>
    </submittedName>
</protein>
<keyword evidence="3" id="KW-0067">ATP-binding</keyword>
<keyword evidence="2" id="KW-0378">Hydrolase</keyword>
<dbReference type="RefSeq" id="WP_036944782.1">
    <property type="nucleotide sequence ID" value="NZ_JQKC01000035.1"/>
</dbReference>
<dbReference type="AlphaFoldDB" id="A0A0L6JQS8"/>
<accession>A0A0L6JQS8</accession>
<dbReference type="PANTHER" id="PTHR11472">
    <property type="entry name" value="DNA REPAIR DEAD HELICASE RAD3/XP-D SUBFAMILY MEMBER"/>
    <property type="match status" value="1"/>
</dbReference>
<dbReference type="InterPro" id="IPR006555">
    <property type="entry name" value="ATP-dep_Helicase_C"/>
</dbReference>
<evidence type="ECO:0000313" key="7">
    <source>
        <dbReference type="Proteomes" id="UP000036923"/>
    </source>
</evidence>
<dbReference type="InterPro" id="IPR014013">
    <property type="entry name" value="Helic_SF1/SF2_ATP-bd_DinG/Rad3"/>
</dbReference>
<dbReference type="GO" id="GO:0003676">
    <property type="term" value="F:nucleic acid binding"/>
    <property type="evidence" value="ECO:0007669"/>
    <property type="project" value="InterPro"/>
</dbReference>
<dbReference type="GO" id="GO:0005524">
    <property type="term" value="F:ATP binding"/>
    <property type="evidence" value="ECO:0007669"/>
    <property type="project" value="UniProtKB-KW"/>
</dbReference>
<dbReference type="OrthoDB" id="9803913at2"/>
<dbReference type="SMART" id="SM00491">
    <property type="entry name" value="HELICc2"/>
    <property type="match status" value="1"/>
</dbReference>
<keyword evidence="1" id="KW-0547">Nucleotide-binding</keyword>
<reference evidence="7" key="1">
    <citation type="submission" date="2015-07" db="EMBL/GenBank/DDBJ databases">
        <title>Near-Complete Genome Sequence of the Cellulolytic Bacterium Bacteroides (Pseudobacteroides) cellulosolvens ATCC 35603.</title>
        <authorList>
            <person name="Dassa B."/>
            <person name="Utturkar S.M."/>
            <person name="Klingeman D.M."/>
            <person name="Hurt R.A."/>
            <person name="Keller M."/>
            <person name="Xu J."/>
            <person name="Reddy Y.H.K."/>
            <person name="Borovok I."/>
            <person name="Grinberg I.R."/>
            <person name="Lamed R."/>
            <person name="Zhivin O."/>
            <person name="Bayer E.A."/>
            <person name="Brown S.D."/>
        </authorList>
    </citation>
    <scope>NUCLEOTIDE SEQUENCE [LARGE SCALE GENOMIC DNA]</scope>
    <source>
        <strain evidence="7">DSM 2933</strain>
    </source>
</reference>
<dbReference type="InterPro" id="IPR027417">
    <property type="entry name" value="P-loop_NTPase"/>
</dbReference>
<dbReference type="PROSITE" id="PS51193">
    <property type="entry name" value="HELICASE_ATP_BIND_2"/>
    <property type="match status" value="1"/>
</dbReference>
<dbReference type="STRING" id="398512.Bccel_2973"/>
<keyword evidence="6" id="KW-0347">Helicase</keyword>
<evidence type="ECO:0000256" key="2">
    <source>
        <dbReference type="ARBA" id="ARBA00022801"/>
    </source>
</evidence>
<dbReference type="EMBL" id="LGTC01000001">
    <property type="protein sequence ID" value="KNY27702.1"/>
    <property type="molecule type" value="Genomic_DNA"/>
</dbReference>
<dbReference type="PATRIC" id="fig|398512.5.peg.3119"/>
<comment type="similarity">
    <text evidence="4">Belongs to the helicase family. DinG subfamily.</text>
</comment>
<dbReference type="Pfam" id="PF13307">
    <property type="entry name" value="Helicase_C_2"/>
    <property type="match status" value="1"/>
</dbReference>
<evidence type="ECO:0000256" key="4">
    <source>
        <dbReference type="ARBA" id="ARBA00038058"/>
    </source>
</evidence>
<evidence type="ECO:0000313" key="6">
    <source>
        <dbReference type="EMBL" id="KNY27702.1"/>
    </source>
</evidence>
<evidence type="ECO:0000256" key="1">
    <source>
        <dbReference type="ARBA" id="ARBA00022741"/>
    </source>
</evidence>
<keyword evidence="7" id="KW-1185">Reference proteome</keyword>
<dbReference type="PANTHER" id="PTHR11472:SF34">
    <property type="entry name" value="REGULATOR OF TELOMERE ELONGATION HELICASE 1"/>
    <property type="match status" value="1"/>
</dbReference>
<name>A0A0L6JQS8_9FIRM</name>
<comment type="caution">
    <text evidence="6">The sequence shown here is derived from an EMBL/GenBank/DDBJ whole genome shotgun (WGS) entry which is preliminary data.</text>
</comment>
<evidence type="ECO:0000256" key="3">
    <source>
        <dbReference type="ARBA" id="ARBA00022840"/>
    </source>
</evidence>
<dbReference type="GO" id="GO:0016818">
    <property type="term" value="F:hydrolase activity, acting on acid anhydrides, in phosphorus-containing anhydrides"/>
    <property type="evidence" value="ECO:0007669"/>
    <property type="project" value="InterPro"/>
</dbReference>
<dbReference type="Gene3D" id="3.40.50.300">
    <property type="entry name" value="P-loop containing nucleotide triphosphate hydrolases"/>
    <property type="match status" value="2"/>
</dbReference>
<dbReference type="GO" id="GO:0003678">
    <property type="term" value="F:DNA helicase activity"/>
    <property type="evidence" value="ECO:0007669"/>
    <property type="project" value="TreeGrafter"/>
</dbReference>
<evidence type="ECO:0000259" key="5">
    <source>
        <dbReference type="PROSITE" id="PS51193"/>
    </source>
</evidence>
<sequence>MFEIKTTDESIMQQYLKKHGNRNEFRYLFTFDKNYIFMVKENRSINTYYVICLMRNCMVAIAKSKQVYSDDIKKKLIEKFIATPAYQVTLPENPNAMIEFIFKKLMAASGFTIRENQIELSKMMYEGIKQNHIAICEAEVGTGKTYAYIVACVVYALYERQKRSKAGILTYLDNEYCSVPCVISTSSIDLQNAIVRTYVPILSDILLKNKVIDRPLSAVLRKGKEHYFCQMRYDRLTSYLKSSQKAVDRELLYKLSALKIPDYGIDLDEYKGLKNHIVQKINVPKACEISCPYYKECQYIKHMDYARSSIHDFQVCNHNYYLADTMKRAKGKHTLIPEHSVAIIDEAHKLPDAAMQIFGKRFSSEDITIMTNVLKSNLKGNKAYLQIAKMKLDSLSVLRTRFFRSLVSKINLDAVDDETSQIGIFIGHFEKMLLLEMLKIIENIQEYCAVDISKSRTLEIMFLEAKEQIETFFRTENIIYWLENPLSDKLVSICCIPTDLEDQLHKVLWKNGIPKILTSGTLSDDRGFTYFKSNAGIDKVNKNFISEMSCRSPFDYKNNALLYVSENVPFPDKQCNEYIEALADEIIRIVDAAYGHTVILFTSYSLLSRVYELARHRIKYPVLKMDKSEKNIVEAFKNSGNSVLFATGSFWEGVDCPGDILSSLIIVNLPFPTPTPILEHRKKQYAELKEFIEFIIFPEMLIKLKQGMGRLIRCETDTGLIAILDFRISKKGKYRKRVLGALSDYRVTDSLDEVKAFFRKVKRKEYFYQD</sequence>
<organism evidence="6 7">
    <name type="scientific">Pseudobacteroides cellulosolvens ATCC 35603 = DSM 2933</name>
    <dbReference type="NCBI Taxonomy" id="398512"/>
    <lineage>
        <taxon>Bacteria</taxon>
        <taxon>Bacillati</taxon>
        <taxon>Bacillota</taxon>
        <taxon>Clostridia</taxon>
        <taxon>Eubacteriales</taxon>
        <taxon>Oscillospiraceae</taxon>
        <taxon>Pseudobacteroides</taxon>
    </lineage>
</organism>
<feature type="domain" description="Helicase ATP-binding" evidence="5">
    <location>
        <begin position="103"/>
        <end position="402"/>
    </location>
</feature>
<dbReference type="Proteomes" id="UP000036923">
    <property type="component" value="Unassembled WGS sequence"/>
</dbReference>
<dbReference type="InterPro" id="IPR045028">
    <property type="entry name" value="DinG/Rad3-like"/>
</dbReference>
<dbReference type="GO" id="GO:0006139">
    <property type="term" value="P:nucleobase-containing compound metabolic process"/>
    <property type="evidence" value="ECO:0007669"/>
    <property type="project" value="InterPro"/>
</dbReference>
<proteinExistence type="inferred from homology"/>
<gene>
    <name evidence="6" type="ORF">Bccel_2973</name>
</gene>